<feature type="transmembrane region" description="Helical" evidence="1">
    <location>
        <begin position="231"/>
        <end position="253"/>
    </location>
</feature>
<keyword evidence="1" id="KW-0472">Membrane</keyword>
<reference evidence="2 3" key="1">
    <citation type="submission" date="2018-01" db="EMBL/GenBank/DDBJ databases">
        <title>Draft genome sequence of Jishengella sp. NA12.</title>
        <authorList>
            <person name="Sahin N."/>
            <person name="Ay H."/>
            <person name="Saygin H."/>
        </authorList>
    </citation>
    <scope>NUCLEOTIDE SEQUENCE [LARGE SCALE GENOMIC DNA]</scope>
    <source>
        <strain evidence="2 3">NA12</strain>
    </source>
</reference>
<gene>
    <name evidence="2" type="ORF">C1I95_08775</name>
</gene>
<keyword evidence="1" id="KW-0812">Transmembrane</keyword>
<accession>A0A2W2E993</accession>
<feature type="transmembrane region" description="Helical" evidence="1">
    <location>
        <begin position="158"/>
        <end position="176"/>
    </location>
</feature>
<comment type="caution">
    <text evidence="2">The sequence shown here is derived from an EMBL/GenBank/DDBJ whole genome shotgun (WGS) entry which is preliminary data.</text>
</comment>
<evidence type="ECO:0000313" key="3">
    <source>
        <dbReference type="Proteomes" id="UP000248924"/>
    </source>
</evidence>
<dbReference type="InterPro" id="IPR025238">
    <property type="entry name" value="DUF4184"/>
</dbReference>
<dbReference type="Proteomes" id="UP000248924">
    <property type="component" value="Unassembled WGS sequence"/>
</dbReference>
<evidence type="ECO:0000313" key="2">
    <source>
        <dbReference type="EMBL" id="PZG20846.1"/>
    </source>
</evidence>
<name>A0A2W2E993_9ACTN</name>
<dbReference type="AlphaFoldDB" id="A0A2W2E993"/>
<dbReference type="EMBL" id="POTY01000037">
    <property type="protein sequence ID" value="PZG20846.1"/>
    <property type="molecule type" value="Genomic_DNA"/>
</dbReference>
<feature type="transmembrane region" description="Helical" evidence="1">
    <location>
        <begin position="108"/>
        <end position="129"/>
    </location>
</feature>
<organism evidence="2 3">
    <name type="scientific">Micromonospora craterilacus</name>
    <dbReference type="NCBI Taxonomy" id="1655439"/>
    <lineage>
        <taxon>Bacteria</taxon>
        <taxon>Bacillati</taxon>
        <taxon>Actinomycetota</taxon>
        <taxon>Actinomycetes</taxon>
        <taxon>Micromonosporales</taxon>
        <taxon>Micromonosporaceae</taxon>
        <taxon>Micromonospora</taxon>
    </lineage>
</organism>
<feature type="transmembrane region" description="Helical" evidence="1">
    <location>
        <begin position="68"/>
        <end position="87"/>
    </location>
</feature>
<evidence type="ECO:0000256" key="1">
    <source>
        <dbReference type="SAM" id="Phobius"/>
    </source>
</evidence>
<dbReference type="Pfam" id="PF13803">
    <property type="entry name" value="DUF4184"/>
    <property type="match status" value="1"/>
</dbReference>
<keyword evidence="3" id="KW-1185">Reference proteome</keyword>
<protein>
    <submittedName>
        <fullName evidence="2">DUF4184 domain-containing protein</fullName>
    </submittedName>
</protein>
<feature type="transmembrane region" description="Helical" evidence="1">
    <location>
        <begin position="197"/>
        <end position="219"/>
    </location>
</feature>
<keyword evidence="1" id="KW-1133">Transmembrane helix</keyword>
<sequence length="262" mass="27673">MRPSEGGEAEVPFTGSHVAAVLPLTRSAWLVPSALAIGSMVPDLPYYLPLQVEATLTHSLAGVLGVDVVLGLVALALWHGLLARFLTAISPARLRERLPPPARQRQRPAGRAALLVVSLVVGALTHLLWDSFTHDGMWGATHIGWLAESHFGTAGYRWAQRASTIVGAAVVVVCLVRWWRTQSPAPATEQRPPADRVLVMAAWTAIVLAAASGAALAAVEDVAPQRMVFLAVTRAGGAGLITAIVLAAGYAVLARHDQPTPR</sequence>
<proteinExistence type="predicted"/>